<feature type="region of interest" description="Disordered" evidence="1">
    <location>
        <begin position="254"/>
        <end position="278"/>
    </location>
</feature>
<accession>A0A9D3WVB4</accession>
<feature type="compositionally biased region" description="Polar residues" evidence="1">
    <location>
        <begin position="125"/>
        <end position="143"/>
    </location>
</feature>
<protein>
    <submittedName>
        <fullName evidence="2">Uncharacterized protein</fullName>
    </submittedName>
</protein>
<name>A0A9D3WVB4_9SAUR</name>
<keyword evidence="3" id="KW-1185">Reference proteome</keyword>
<feature type="region of interest" description="Disordered" evidence="1">
    <location>
        <begin position="97"/>
        <end position="146"/>
    </location>
</feature>
<dbReference type="Proteomes" id="UP000827986">
    <property type="component" value="Unassembled WGS sequence"/>
</dbReference>
<feature type="compositionally biased region" description="Basic and acidic residues" evidence="1">
    <location>
        <begin position="99"/>
        <end position="109"/>
    </location>
</feature>
<proteinExistence type="predicted"/>
<dbReference type="EMBL" id="JAHDVG010000486">
    <property type="protein sequence ID" value="KAH1167807.1"/>
    <property type="molecule type" value="Genomic_DNA"/>
</dbReference>
<evidence type="ECO:0000313" key="2">
    <source>
        <dbReference type="EMBL" id="KAH1167807.1"/>
    </source>
</evidence>
<comment type="caution">
    <text evidence="2">The sequence shown here is derived from an EMBL/GenBank/DDBJ whole genome shotgun (WGS) entry which is preliminary data.</text>
</comment>
<dbReference type="AlphaFoldDB" id="A0A9D3WVB4"/>
<sequence length="288" mass="30761">MSSQNFPGFKYLCHVGLLSLLMTLTLIVFTPCMREDVMEKFKDCKSLSKELLDPEKIGLKLYLLEKSVKLGADLEGSTGQLSAKSVSAVASGGLGYLDSSEHSSQKDFRGQSPIKTAEKGRGRRSPNSCSSKRSAPKMNSSLSRSHEECAPKILKVLVSDSQAVRKGLSSATTVLSLAPPLLSLAQLAPRPEYLGLAYSVQYFWVLRLQTLESMALKVSVLVFQKPLPLEPTVSQTSVPVLLLAQQKGVADMHSTKGATSGSLGMEPGTPVGSATPQGDEAALSVGLF</sequence>
<organism evidence="2 3">
    <name type="scientific">Mauremys mutica</name>
    <name type="common">yellowpond turtle</name>
    <dbReference type="NCBI Taxonomy" id="74926"/>
    <lineage>
        <taxon>Eukaryota</taxon>
        <taxon>Metazoa</taxon>
        <taxon>Chordata</taxon>
        <taxon>Craniata</taxon>
        <taxon>Vertebrata</taxon>
        <taxon>Euteleostomi</taxon>
        <taxon>Archelosauria</taxon>
        <taxon>Testudinata</taxon>
        <taxon>Testudines</taxon>
        <taxon>Cryptodira</taxon>
        <taxon>Durocryptodira</taxon>
        <taxon>Testudinoidea</taxon>
        <taxon>Geoemydidae</taxon>
        <taxon>Geoemydinae</taxon>
        <taxon>Mauremys</taxon>
    </lineage>
</organism>
<gene>
    <name evidence="2" type="ORF">KIL84_003290</name>
</gene>
<reference evidence="2" key="1">
    <citation type="submission" date="2021-09" db="EMBL/GenBank/DDBJ databases">
        <title>The genome of Mauremys mutica provides insights into the evolution of semi-aquatic lifestyle.</title>
        <authorList>
            <person name="Gong S."/>
            <person name="Gao Y."/>
        </authorList>
    </citation>
    <scope>NUCLEOTIDE SEQUENCE</scope>
    <source>
        <strain evidence="2">MM-2020</strain>
        <tissue evidence="2">Muscle</tissue>
    </source>
</reference>
<evidence type="ECO:0000256" key="1">
    <source>
        <dbReference type="SAM" id="MobiDB-lite"/>
    </source>
</evidence>
<evidence type="ECO:0000313" key="3">
    <source>
        <dbReference type="Proteomes" id="UP000827986"/>
    </source>
</evidence>